<keyword evidence="3" id="KW-0158">Chromosome</keyword>
<dbReference type="InterPro" id="IPR001739">
    <property type="entry name" value="Methyl_CpG_DNA-bd"/>
</dbReference>
<proteinExistence type="predicted"/>
<feature type="compositionally biased region" description="Low complexity" evidence="9">
    <location>
        <begin position="259"/>
        <end position="280"/>
    </location>
</feature>
<evidence type="ECO:0000313" key="11">
    <source>
        <dbReference type="Proteomes" id="UP000515159"/>
    </source>
</evidence>
<dbReference type="PANTHER" id="PTHR12396">
    <property type="entry name" value="METHYL-CPG BINDING PROTEIN, MBD"/>
    <property type="match status" value="1"/>
</dbReference>
<dbReference type="InterPro" id="IPR016177">
    <property type="entry name" value="DNA-bd_dom_sf"/>
</dbReference>
<protein>
    <submittedName>
        <fullName evidence="12">Methyl-CpG-binding domain protein 2 isoform X1</fullName>
    </submittedName>
</protein>
<feature type="compositionally biased region" description="Low complexity" evidence="9">
    <location>
        <begin position="186"/>
        <end position="201"/>
    </location>
</feature>
<feature type="compositionally biased region" description="Polar residues" evidence="9">
    <location>
        <begin position="85"/>
        <end position="122"/>
    </location>
</feature>
<evidence type="ECO:0000256" key="4">
    <source>
        <dbReference type="ARBA" id="ARBA00022553"/>
    </source>
</evidence>
<dbReference type="GeneID" id="117355533"/>
<dbReference type="PROSITE" id="PS50982">
    <property type="entry name" value="MBD"/>
    <property type="match status" value="1"/>
</dbReference>
<dbReference type="Gene3D" id="3.30.890.10">
    <property type="entry name" value="Methyl-cpg-binding Protein 2, Chain A"/>
    <property type="match status" value="1"/>
</dbReference>
<gene>
    <name evidence="12" type="primary">MBD2</name>
</gene>
<dbReference type="CTD" id="8932"/>
<sequence>MEKKRIDCPALPPGWKKEEVIRKSGLSAGKSDVYYFSPTGKKFRSKPQLSRYLGNTVDLSSFDFRTGKMMPSKLQKNKQRLRNDPLNQNKGKPDLNTTLPIRQTASIFKQPVTKVTNHPSNKVKSDPQRVNEQPRQRENLRKKARELKRKQPNPLAEALVEVQAAGGHRVAPQQGGVEEEEEEGWAAAGTSTGSIATSSAIPAPTTTASTAALEVAAAMTSATAAPTTISSKAAAAAAAAAIIISAPPATPHVQALHHSPSISPISTSESTPRQTTPTHLHPLCPLLLEQHPHVVELSDPPHHPIHRHHPSSGPAQGTAPPWEGPVDDTAALIKEIEMMREAIDGRFMSLEGQMVATQGHVAALDGFVTSVERHLASIDGHMSALNKRVFCMEGPVSAIEARVACMEGHMSSIEARMASVERHLSTMEGHMGALDGRMGAIEGALYHIHHTVGQMAADLANCVSALQCGGPRDGGPPS</sequence>
<evidence type="ECO:0000256" key="1">
    <source>
        <dbReference type="ARBA" id="ARBA00004123"/>
    </source>
</evidence>
<dbReference type="Pfam" id="PF01429">
    <property type="entry name" value="MBD"/>
    <property type="match status" value="1"/>
</dbReference>
<dbReference type="AlphaFoldDB" id="A0A6P8PP72"/>
<feature type="region of interest" description="Disordered" evidence="9">
    <location>
        <begin position="167"/>
        <end position="201"/>
    </location>
</feature>
<dbReference type="Pfam" id="PF16564">
    <property type="entry name" value="MBDa"/>
    <property type="match status" value="1"/>
</dbReference>
<feature type="domain" description="MBD" evidence="10">
    <location>
        <begin position="1"/>
        <end position="69"/>
    </location>
</feature>
<dbReference type="CDD" id="cd01396">
    <property type="entry name" value="MeCP2_MBD"/>
    <property type="match status" value="1"/>
</dbReference>
<keyword evidence="7" id="KW-0804">Transcription</keyword>
<dbReference type="GO" id="GO:0000122">
    <property type="term" value="P:negative regulation of transcription by RNA polymerase II"/>
    <property type="evidence" value="ECO:0007669"/>
    <property type="project" value="TreeGrafter"/>
</dbReference>
<feature type="region of interest" description="Disordered" evidence="9">
    <location>
        <begin position="70"/>
        <end position="138"/>
    </location>
</feature>
<feature type="compositionally biased region" description="Basic and acidic residues" evidence="9">
    <location>
        <begin position="123"/>
        <end position="138"/>
    </location>
</feature>
<dbReference type="GO" id="GO:0006346">
    <property type="term" value="P:DNA methylation-dependent constitutive heterochromatin formation"/>
    <property type="evidence" value="ECO:0007669"/>
    <property type="project" value="TreeGrafter"/>
</dbReference>
<dbReference type="Gene3D" id="1.20.5.340">
    <property type="match status" value="1"/>
</dbReference>
<dbReference type="Proteomes" id="UP000515159">
    <property type="component" value="Chromosome 1"/>
</dbReference>
<evidence type="ECO:0000256" key="7">
    <source>
        <dbReference type="ARBA" id="ARBA00023163"/>
    </source>
</evidence>
<organism evidence="11 12">
    <name type="scientific">Geotrypetes seraphini</name>
    <name type="common">Gaboon caecilian</name>
    <name type="synonym">Caecilia seraphini</name>
    <dbReference type="NCBI Taxonomy" id="260995"/>
    <lineage>
        <taxon>Eukaryota</taxon>
        <taxon>Metazoa</taxon>
        <taxon>Chordata</taxon>
        <taxon>Craniata</taxon>
        <taxon>Vertebrata</taxon>
        <taxon>Euteleostomi</taxon>
        <taxon>Amphibia</taxon>
        <taxon>Gymnophiona</taxon>
        <taxon>Geotrypetes</taxon>
    </lineage>
</organism>
<dbReference type="GO" id="GO:0008327">
    <property type="term" value="F:methyl-CpG binding"/>
    <property type="evidence" value="ECO:0007669"/>
    <property type="project" value="TreeGrafter"/>
</dbReference>
<comment type="subcellular location">
    <subcellularLocation>
        <location evidence="2">Chromosome</location>
    </subcellularLocation>
    <subcellularLocation>
        <location evidence="1">Nucleus</location>
    </subcellularLocation>
</comment>
<feature type="region of interest" description="Disordered" evidence="9">
    <location>
        <begin position="299"/>
        <end position="326"/>
    </location>
</feature>
<keyword evidence="11" id="KW-1185">Reference proteome</keyword>
<keyword evidence="6" id="KW-0238">DNA-binding</keyword>
<evidence type="ECO:0000256" key="8">
    <source>
        <dbReference type="ARBA" id="ARBA00023242"/>
    </source>
</evidence>
<dbReference type="GO" id="GO:0000118">
    <property type="term" value="C:histone deacetylase complex"/>
    <property type="evidence" value="ECO:0007669"/>
    <property type="project" value="UniProtKB-ARBA"/>
</dbReference>
<dbReference type="KEGG" id="gsh:117355533"/>
<keyword evidence="8" id="KW-0539">Nucleus</keyword>
<accession>A0A6P8PP72</accession>
<evidence type="ECO:0000313" key="12">
    <source>
        <dbReference type="RefSeq" id="XP_033790127.1"/>
    </source>
</evidence>
<evidence type="ECO:0000256" key="2">
    <source>
        <dbReference type="ARBA" id="ARBA00004286"/>
    </source>
</evidence>
<feature type="region of interest" description="Disordered" evidence="9">
    <location>
        <begin position="252"/>
        <end position="280"/>
    </location>
</feature>
<dbReference type="GO" id="GO:0000785">
    <property type="term" value="C:chromatin"/>
    <property type="evidence" value="ECO:0007669"/>
    <property type="project" value="UniProtKB-ARBA"/>
</dbReference>
<evidence type="ECO:0000259" key="10">
    <source>
        <dbReference type="PROSITE" id="PS50982"/>
    </source>
</evidence>
<dbReference type="RefSeq" id="XP_033790127.1">
    <property type="nucleotide sequence ID" value="XM_033934236.1"/>
</dbReference>
<dbReference type="SMART" id="SM00391">
    <property type="entry name" value="MBD"/>
    <property type="match status" value="1"/>
</dbReference>
<dbReference type="PANTHER" id="PTHR12396:SF57">
    <property type="entry name" value="METHYL-CPG-BINDING DOMAIN PROTEIN 1"/>
    <property type="match status" value="1"/>
</dbReference>
<dbReference type="FunFam" id="3.30.890.10:FF:000003">
    <property type="entry name" value="methyl-CpG-binding domain protein 2"/>
    <property type="match status" value="1"/>
</dbReference>
<name>A0A6P8PP72_GEOSA</name>
<evidence type="ECO:0000256" key="3">
    <source>
        <dbReference type="ARBA" id="ARBA00022454"/>
    </source>
</evidence>
<evidence type="ECO:0000256" key="6">
    <source>
        <dbReference type="ARBA" id="ARBA00023125"/>
    </source>
</evidence>
<evidence type="ECO:0000256" key="9">
    <source>
        <dbReference type="SAM" id="MobiDB-lite"/>
    </source>
</evidence>
<keyword evidence="5" id="KW-0805">Transcription regulation</keyword>
<dbReference type="OrthoDB" id="10072024at2759"/>
<evidence type="ECO:0000256" key="5">
    <source>
        <dbReference type="ARBA" id="ARBA00023015"/>
    </source>
</evidence>
<dbReference type="InParanoid" id="A0A6P8PP72"/>
<reference evidence="12" key="1">
    <citation type="submission" date="2025-08" db="UniProtKB">
        <authorList>
            <consortium name="RefSeq"/>
        </authorList>
    </citation>
    <scope>IDENTIFICATION</scope>
</reference>
<dbReference type="SUPFAM" id="SSF54171">
    <property type="entry name" value="DNA-binding domain"/>
    <property type="match status" value="1"/>
</dbReference>
<keyword evidence="4" id="KW-0597">Phosphoprotein</keyword>
<dbReference type="InterPro" id="IPR032343">
    <property type="entry name" value="MBD2/MBD3_p55-bd"/>
</dbReference>